<feature type="compositionally biased region" description="Low complexity" evidence="1">
    <location>
        <begin position="236"/>
        <end position="246"/>
    </location>
</feature>
<dbReference type="InterPro" id="IPR038610">
    <property type="entry name" value="FliK-like_C_sf"/>
</dbReference>
<dbReference type="InterPro" id="IPR021136">
    <property type="entry name" value="Flagellar_hook_control-like_C"/>
</dbReference>
<dbReference type="RefSeq" id="WP_202829799.1">
    <property type="nucleotide sequence ID" value="NZ_JAETWB010000001.1"/>
</dbReference>
<feature type="compositionally biased region" description="Pro residues" evidence="1">
    <location>
        <begin position="7"/>
        <end position="17"/>
    </location>
</feature>
<feature type="region of interest" description="Disordered" evidence="1">
    <location>
        <begin position="236"/>
        <end position="368"/>
    </location>
</feature>
<feature type="compositionally biased region" description="Basic and acidic residues" evidence="1">
    <location>
        <begin position="92"/>
        <end position="102"/>
    </location>
</feature>
<dbReference type="Pfam" id="PF02120">
    <property type="entry name" value="Flg_hook"/>
    <property type="match status" value="1"/>
</dbReference>
<feature type="compositionally biased region" description="Low complexity" evidence="1">
    <location>
        <begin position="18"/>
        <end position="31"/>
    </location>
</feature>
<dbReference type="Proteomes" id="UP000660885">
    <property type="component" value="Unassembled WGS sequence"/>
</dbReference>
<keyword evidence="3" id="KW-0969">Cilium</keyword>
<feature type="compositionally biased region" description="Basic and acidic residues" evidence="1">
    <location>
        <begin position="176"/>
        <end position="187"/>
    </location>
</feature>
<evidence type="ECO:0000259" key="2">
    <source>
        <dbReference type="Pfam" id="PF02120"/>
    </source>
</evidence>
<dbReference type="EMBL" id="JAETWB010000001">
    <property type="protein sequence ID" value="MBL6076620.1"/>
    <property type="molecule type" value="Genomic_DNA"/>
</dbReference>
<dbReference type="CDD" id="cd17470">
    <property type="entry name" value="T3SS_Flik_C"/>
    <property type="match status" value="1"/>
</dbReference>
<evidence type="ECO:0000313" key="4">
    <source>
        <dbReference type="Proteomes" id="UP000660885"/>
    </source>
</evidence>
<protein>
    <submittedName>
        <fullName evidence="3">Flagellar hook-length control protein FliK</fullName>
    </submittedName>
</protein>
<feature type="compositionally biased region" description="Basic and acidic residues" evidence="1">
    <location>
        <begin position="261"/>
        <end position="272"/>
    </location>
</feature>
<evidence type="ECO:0000256" key="1">
    <source>
        <dbReference type="SAM" id="MobiDB-lite"/>
    </source>
</evidence>
<accession>A0ABS1TWM8</accession>
<keyword evidence="3" id="KW-0966">Cell projection</keyword>
<feature type="compositionally biased region" description="Low complexity" evidence="1">
    <location>
        <begin position="345"/>
        <end position="360"/>
    </location>
</feature>
<feature type="domain" description="Flagellar hook-length control protein-like C-terminal" evidence="2">
    <location>
        <begin position="383"/>
        <end position="452"/>
    </location>
</feature>
<organism evidence="3 4">
    <name type="scientific">Belnapia arida</name>
    <dbReference type="NCBI Taxonomy" id="2804533"/>
    <lineage>
        <taxon>Bacteria</taxon>
        <taxon>Pseudomonadati</taxon>
        <taxon>Pseudomonadota</taxon>
        <taxon>Alphaproteobacteria</taxon>
        <taxon>Acetobacterales</taxon>
        <taxon>Roseomonadaceae</taxon>
        <taxon>Belnapia</taxon>
    </lineage>
</organism>
<name>A0ABS1TWM8_9PROT</name>
<feature type="region of interest" description="Disordered" evidence="1">
    <location>
        <begin position="66"/>
        <end position="102"/>
    </location>
</feature>
<dbReference type="Gene3D" id="3.30.750.140">
    <property type="match status" value="1"/>
</dbReference>
<comment type="caution">
    <text evidence="3">The sequence shown here is derived from an EMBL/GenBank/DDBJ whole genome shotgun (WGS) entry which is preliminary data.</text>
</comment>
<keyword evidence="3" id="KW-0282">Flagellum</keyword>
<feature type="region of interest" description="Disordered" evidence="1">
    <location>
        <begin position="1"/>
        <end position="32"/>
    </location>
</feature>
<feature type="compositionally biased region" description="Low complexity" evidence="1">
    <location>
        <begin position="274"/>
        <end position="291"/>
    </location>
</feature>
<sequence>MDLTALPPSPTATPAPPADAAGKPPAPGSGDFAALLLRAGQDVAEPIMPAALAPAGLPPVVVPVVTPSLAPPAAPGLPDAAQSGTAAGTNPEKWEESGDAEDARVPDLAYMPPALIAGAMPLPVPPPVPAMTGPTASASLPGASAATAGVTAMASAGRPVIATGTMREAPPPAAPDGDHPGQLEAAERFSGGMPGAPQPEPGALSRPVPQSGPAPGPRLAAAQPAAAPFAGVAAQANPALPADSQPAQPPLLQPLQAASPDRAKPSPPRDRPMAVAAAIGQAAAQEQVPAAPDQPAPQPERIGLEPAAILATPHRVVEPARTQPAPPDPLQAVPSGLNPASTAFASADGTASVASAGTAPAAPPPPPAHQVAQVTIALALGQDRAPRLTVALEPESLGRVEIRIERGADGEAASVRVLAERPETLALLQRDARELDRTLAQAGVVVASGGMQFGLSSGQGGAPQEQRPQQQGGGQGHGQGATKGGGHASLAAAGPVQTTLNTLSLLDIAV</sequence>
<reference evidence="3 4" key="1">
    <citation type="submission" date="2021-01" db="EMBL/GenBank/DDBJ databases">
        <title>Belnapia mucosa sp. nov. and Belnapia arida sp. nov., isolated from the Tabernas Desert (Almeria, Spain).</title>
        <authorList>
            <person name="Molina-Menor E."/>
            <person name="Vidal-Verdu A."/>
            <person name="Calonge A."/>
            <person name="Satari L."/>
            <person name="Pereto J."/>
            <person name="Porcar M."/>
        </authorList>
    </citation>
    <scope>NUCLEOTIDE SEQUENCE [LARGE SCALE GENOMIC DNA]</scope>
    <source>
        <strain evidence="3 4">T18</strain>
    </source>
</reference>
<gene>
    <name evidence="3" type="ORF">JMJ56_01300</name>
</gene>
<feature type="region of interest" description="Disordered" evidence="1">
    <location>
        <begin position="455"/>
        <end position="494"/>
    </location>
</feature>
<feature type="region of interest" description="Disordered" evidence="1">
    <location>
        <begin position="164"/>
        <end position="223"/>
    </location>
</feature>
<evidence type="ECO:0000313" key="3">
    <source>
        <dbReference type="EMBL" id="MBL6076620.1"/>
    </source>
</evidence>
<feature type="compositionally biased region" description="Gly residues" evidence="1">
    <location>
        <begin position="471"/>
        <end position="487"/>
    </location>
</feature>
<proteinExistence type="predicted"/>
<keyword evidence="4" id="KW-1185">Reference proteome</keyword>